<name>A0A1X7V7D0_AMPQE</name>
<evidence type="ECO:0008006" key="2">
    <source>
        <dbReference type="Google" id="ProtNLM"/>
    </source>
</evidence>
<dbReference type="AlphaFoldDB" id="A0A1X7V7D0"/>
<reference evidence="1" key="1">
    <citation type="submission" date="2017-05" db="UniProtKB">
        <authorList>
            <consortium name="EnsemblMetazoa"/>
        </authorList>
    </citation>
    <scope>IDENTIFICATION</scope>
</reference>
<evidence type="ECO:0000313" key="1">
    <source>
        <dbReference type="EnsemblMetazoa" id="Aqu2.1.35714_001"/>
    </source>
</evidence>
<organism evidence="1">
    <name type="scientific">Amphimedon queenslandica</name>
    <name type="common">Sponge</name>
    <dbReference type="NCBI Taxonomy" id="400682"/>
    <lineage>
        <taxon>Eukaryota</taxon>
        <taxon>Metazoa</taxon>
        <taxon>Porifera</taxon>
        <taxon>Demospongiae</taxon>
        <taxon>Heteroscleromorpha</taxon>
        <taxon>Haplosclerida</taxon>
        <taxon>Niphatidae</taxon>
        <taxon>Amphimedon</taxon>
    </lineage>
</organism>
<accession>A0A1X7V7D0</accession>
<protein>
    <recommendedName>
        <fullName evidence="2">Helicase C-terminal domain-containing protein</fullName>
    </recommendedName>
</protein>
<proteinExistence type="predicted"/>
<dbReference type="EnsemblMetazoa" id="Aqu2.1.35714_001">
    <property type="protein sequence ID" value="Aqu2.1.35714_001"/>
    <property type="gene ID" value="Aqu2.1.35714"/>
</dbReference>
<dbReference type="InParanoid" id="A0A1X7V7D0"/>
<sequence>MLQNSLVDVFCKGTKDLVKNNIVSQITKSDSKLRVLICTAAFGIAVDCAGVERAN</sequence>